<keyword evidence="1" id="KW-0489">Methyltransferase</keyword>
<evidence type="ECO:0000256" key="1">
    <source>
        <dbReference type="ARBA" id="ARBA00022603"/>
    </source>
</evidence>
<gene>
    <name evidence="5" type="ORF">S03H2_22899</name>
</gene>
<comment type="caution">
    <text evidence="5">The sequence shown here is derived from an EMBL/GenBank/DDBJ whole genome shotgun (WGS) entry which is preliminary data.</text>
</comment>
<sequence>AKMETDLPGYKSKDEGLEGIRNDIDRRRFRPLAEFETVGWSDCGCGADWVGGVVLDPFAGSGTALRVARRLGRRFIGIEISPEYAKMARQRVRADKYQEPPGGVPTLSEAFEDVRE</sequence>
<feature type="non-terminal residue" evidence="5">
    <location>
        <position position="1"/>
    </location>
</feature>
<evidence type="ECO:0000259" key="4">
    <source>
        <dbReference type="Pfam" id="PF01555"/>
    </source>
</evidence>
<name>X1F5C8_9ZZZZ</name>
<dbReference type="EMBL" id="BARU01012413">
    <property type="protein sequence ID" value="GAH40851.1"/>
    <property type="molecule type" value="Genomic_DNA"/>
</dbReference>
<reference evidence="5" key="1">
    <citation type="journal article" date="2014" name="Front. Microbiol.">
        <title>High frequency of phylogenetically diverse reductive dehalogenase-homologous genes in deep subseafloor sedimentary metagenomes.</title>
        <authorList>
            <person name="Kawai M."/>
            <person name="Futagami T."/>
            <person name="Toyoda A."/>
            <person name="Takaki Y."/>
            <person name="Nishi S."/>
            <person name="Hori S."/>
            <person name="Arai W."/>
            <person name="Tsubouchi T."/>
            <person name="Morono Y."/>
            <person name="Uchiyama I."/>
            <person name="Ito T."/>
            <person name="Fujiyama A."/>
            <person name="Inagaki F."/>
            <person name="Takami H."/>
        </authorList>
    </citation>
    <scope>NUCLEOTIDE SEQUENCE</scope>
    <source>
        <strain evidence="5">Expedition CK06-06</strain>
    </source>
</reference>
<dbReference type="GO" id="GO:0032259">
    <property type="term" value="P:methylation"/>
    <property type="evidence" value="ECO:0007669"/>
    <property type="project" value="UniProtKB-KW"/>
</dbReference>
<feature type="region of interest" description="Disordered" evidence="3">
    <location>
        <begin position="92"/>
        <end position="116"/>
    </location>
</feature>
<dbReference type="Pfam" id="PF01555">
    <property type="entry name" value="N6_N4_Mtase"/>
    <property type="match status" value="1"/>
</dbReference>
<evidence type="ECO:0000256" key="3">
    <source>
        <dbReference type="SAM" id="MobiDB-lite"/>
    </source>
</evidence>
<dbReference type="GO" id="GO:0003677">
    <property type="term" value="F:DNA binding"/>
    <property type="evidence" value="ECO:0007669"/>
    <property type="project" value="InterPro"/>
</dbReference>
<keyword evidence="2" id="KW-0808">Transferase</keyword>
<dbReference type="AlphaFoldDB" id="X1F5C8"/>
<evidence type="ECO:0000256" key="2">
    <source>
        <dbReference type="ARBA" id="ARBA00022679"/>
    </source>
</evidence>
<dbReference type="GO" id="GO:0008170">
    <property type="term" value="F:N-methyltransferase activity"/>
    <property type="evidence" value="ECO:0007669"/>
    <property type="project" value="InterPro"/>
</dbReference>
<dbReference type="Gene3D" id="3.40.50.150">
    <property type="entry name" value="Vaccinia Virus protein VP39"/>
    <property type="match status" value="1"/>
</dbReference>
<organism evidence="5">
    <name type="scientific">marine sediment metagenome</name>
    <dbReference type="NCBI Taxonomy" id="412755"/>
    <lineage>
        <taxon>unclassified sequences</taxon>
        <taxon>metagenomes</taxon>
        <taxon>ecological metagenomes</taxon>
    </lineage>
</organism>
<dbReference type="InterPro" id="IPR001091">
    <property type="entry name" value="RM_Methyltransferase"/>
</dbReference>
<accession>X1F5C8</accession>
<protein>
    <recommendedName>
        <fullName evidence="4">DNA methylase N-4/N-6 domain-containing protein</fullName>
    </recommendedName>
</protein>
<dbReference type="InterPro" id="IPR002941">
    <property type="entry name" value="DNA_methylase_N4/N6"/>
</dbReference>
<dbReference type="CDD" id="cd02440">
    <property type="entry name" value="AdoMet_MTases"/>
    <property type="match status" value="1"/>
</dbReference>
<proteinExistence type="predicted"/>
<feature type="domain" description="DNA methylase N-4/N-6" evidence="4">
    <location>
        <begin position="51"/>
        <end position="89"/>
    </location>
</feature>
<evidence type="ECO:0000313" key="5">
    <source>
        <dbReference type="EMBL" id="GAH40851.1"/>
    </source>
</evidence>
<dbReference type="SUPFAM" id="SSF53335">
    <property type="entry name" value="S-adenosyl-L-methionine-dependent methyltransferases"/>
    <property type="match status" value="1"/>
</dbReference>
<dbReference type="PRINTS" id="PR00508">
    <property type="entry name" value="S21N4MTFRASE"/>
</dbReference>
<dbReference type="InterPro" id="IPR029063">
    <property type="entry name" value="SAM-dependent_MTases_sf"/>
</dbReference>